<organism evidence="4">
    <name type="scientific">Phaeodactylum tricornutum</name>
    <name type="common">Diatom</name>
    <dbReference type="NCBI Taxonomy" id="2850"/>
    <lineage>
        <taxon>Eukaryota</taxon>
        <taxon>Sar</taxon>
        <taxon>Stramenopiles</taxon>
        <taxon>Ochrophyta</taxon>
        <taxon>Bacillariophyta</taxon>
        <taxon>Bacillariophyceae</taxon>
        <taxon>Bacillariophycidae</taxon>
        <taxon>Naviculales</taxon>
        <taxon>Phaeodactylaceae</taxon>
        <taxon>Phaeodactylum</taxon>
    </lineage>
</organism>
<gene>
    <name evidence="4" type="ORF">PTTT1_LOCUS7013</name>
</gene>
<protein>
    <submittedName>
        <fullName evidence="4">Uncharacterized protein</fullName>
    </submittedName>
</protein>
<feature type="region of interest" description="Disordered" evidence="2">
    <location>
        <begin position="76"/>
        <end position="108"/>
    </location>
</feature>
<sequence length="189" mass="20001">MARFSAVLAVLAIASASAFAPNQSVARPATSLQAQGDGKKALTSMVAAAFLLGNVLSADAAFAAFDESEMFGSSTVVAGRSGGRSGGRSSRGTSNSYKSQQQQPTRTIERTTVIQSPGYVASPVYMAPMYNPMPGLGLGLGLSAINDVGNTMRDYRQETEIQQSKAELQQARMKEAELEARLRNLEMAR</sequence>
<proteinExistence type="predicted"/>
<feature type="compositionally biased region" description="Polar residues" evidence="2">
    <location>
        <begin position="95"/>
        <end position="108"/>
    </location>
</feature>
<evidence type="ECO:0000256" key="1">
    <source>
        <dbReference type="SAM" id="Coils"/>
    </source>
</evidence>
<keyword evidence="3" id="KW-0732">Signal</keyword>
<dbReference type="Proteomes" id="UP000836788">
    <property type="component" value="Chromosome 10"/>
</dbReference>
<evidence type="ECO:0000313" key="4">
    <source>
        <dbReference type="EMBL" id="CAG9278465.1"/>
    </source>
</evidence>
<feature type="chain" id="PRO_5035432713" evidence="3">
    <location>
        <begin position="19"/>
        <end position="189"/>
    </location>
</feature>
<accession>A0A8J9SFC0</accession>
<evidence type="ECO:0000256" key="3">
    <source>
        <dbReference type="SAM" id="SignalP"/>
    </source>
</evidence>
<feature type="signal peptide" evidence="3">
    <location>
        <begin position="1"/>
        <end position="18"/>
    </location>
</feature>
<name>A0A8J9SFC0_PHATR</name>
<dbReference type="AlphaFoldDB" id="A0A8J9SFC0"/>
<reference evidence="4" key="1">
    <citation type="submission" date="2022-02" db="EMBL/GenBank/DDBJ databases">
        <authorList>
            <person name="Giguere J D."/>
        </authorList>
    </citation>
    <scope>NUCLEOTIDE SEQUENCE</scope>
    <source>
        <strain evidence="4">CCAP 1055/1</strain>
    </source>
</reference>
<dbReference type="EMBL" id="OU594951">
    <property type="protein sequence ID" value="CAG9278465.1"/>
    <property type="molecule type" value="Genomic_DNA"/>
</dbReference>
<evidence type="ECO:0000256" key="2">
    <source>
        <dbReference type="SAM" id="MobiDB-lite"/>
    </source>
</evidence>
<keyword evidence="1" id="KW-0175">Coiled coil</keyword>
<feature type="coiled-coil region" evidence="1">
    <location>
        <begin position="161"/>
        <end position="188"/>
    </location>
</feature>